<dbReference type="InterPro" id="IPR011322">
    <property type="entry name" value="N-reg_PII-like_a/b"/>
</dbReference>
<gene>
    <name evidence="1" type="ORF">ABW06_17595</name>
</gene>
<dbReference type="InterPro" id="IPR015867">
    <property type="entry name" value="N-reg_PII/ATP_PRibTrfase_C"/>
</dbReference>
<comment type="caution">
    <text evidence="1">The sequence shown here is derived from an EMBL/GenBank/DDBJ whole genome shotgun (WGS) entry which is preliminary data.</text>
</comment>
<dbReference type="EMBL" id="LDZF01000020">
    <property type="protein sequence ID" value="KMK12261.1"/>
    <property type="molecule type" value="Genomic_DNA"/>
</dbReference>
<keyword evidence="2" id="KW-1185">Reference proteome</keyword>
<protein>
    <submittedName>
        <fullName evidence="1">Uncharacterized protein</fullName>
    </submittedName>
</protein>
<organism evidence="1 2">
    <name type="scientific">Pluralibacter gergoviae</name>
    <name type="common">Enterobacter gergoviae</name>
    <dbReference type="NCBI Taxonomy" id="61647"/>
    <lineage>
        <taxon>Bacteria</taxon>
        <taxon>Pseudomonadati</taxon>
        <taxon>Pseudomonadota</taxon>
        <taxon>Gammaproteobacteria</taxon>
        <taxon>Enterobacterales</taxon>
        <taxon>Enterobacteriaceae</taxon>
        <taxon>Pluralibacter</taxon>
    </lineage>
</organism>
<dbReference type="Gene3D" id="3.30.70.120">
    <property type="match status" value="1"/>
</dbReference>
<accession>A0A0J5LUS5</accession>
<evidence type="ECO:0000313" key="1">
    <source>
        <dbReference type="EMBL" id="KMK12261.1"/>
    </source>
</evidence>
<proteinExistence type="predicted"/>
<dbReference type="AlphaFoldDB" id="A0A0J5LUS5"/>
<name>A0A0J5LUS5_PLUGE</name>
<sequence length="102" mass="11168">MSAGARVKRRGVLQKLIAPQLSHYLLRAARESGIPQATLRPISAGYLAGHKISHAHTEISAPAHPVCLELVGEESVLRTFLSTSSAYLDGLRYILFAPDEYR</sequence>
<evidence type="ECO:0000313" key="2">
    <source>
        <dbReference type="Proteomes" id="UP000036196"/>
    </source>
</evidence>
<reference evidence="1 2" key="1">
    <citation type="submission" date="2015-05" db="EMBL/GenBank/DDBJ databases">
        <title>Genome sequences of Pluralibacter gergoviae.</title>
        <authorList>
            <person name="Greninger A.L."/>
            <person name="Miller S."/>
        </authorList>
    </citation>
    <scope>NUCLEOTIDE SEQUENCE [LARGE SCALE GENOMIC DNA]</scope>
    <source>
        <strain evidence="1 2">JS81F13</strain>
    </source>
</reference>
<dbReference type="PATRIC" id="fig|61647.15.peg.2040"/>
<dbReference type="SUPFAM" id="SSF54913">
    <property type="entry name" value="GlnB-like"/>
    <property type="match status" value="1"/>
</dbReference>
<dbReference type="Proteomes" id="UP000036196">
    <property type="component" value="Unassembled WGS sequence"/>
</dbReference>